<dbReference type="Pfam" id="PF00005">
    <property type="entry name" value="ABC_tran"/>
    <property type="match status" value="1"/>
</dbReference>
<dbReference type="InterPro" id="IPR003593">
    <property type="entry name" value="AAA+_ATPase"/>
</dbReference>
<keyword evidence="2" id="KW-0813">Transport</keyword>
<dbReference type="eggNOG" id="COG1121">
    <property type="taxonomic scope" value="Bacteria"/>
</dbReference>
<dbReference type="SUPFAM" id="SSF52540">
    <property type="entry name" value="P-loop containing nucleoside triphosphate hydrolases"/>
    <property type="match status" value="1"/>
</dbReference>
<dbReference type="PROSITE" id="PS00211">
    <property type="entry name" value="ABC_TRANSPORTER_1"/>
    <property type="match status" value="1"/>
</dbReference>
<evidence type="ECO:0000313" key="6">
    <source>
        <dbReference type="EMBL" id="AEV30004.1"/>
    </source>
</evidence>
<dbReference type="PROSITE" id="PS50893">
    <property type="entry name" value="ABC_TRANSPORTER_2"/>
    <property type="match status" value="1"/>
</dbReference>
<dbReference type="STRING" id="158190.SpiGrapes_2228"/>
<dbReference type="InterPro" id="IPR050153">
    <property type="entry name" value="Metal_Ion_Import_ABC"/>
</dbReference>
<dbReference type="OrthoDB" id="9806726at2"/>
<evidence type="ECO:0000256" key="1">
    <source>
        <dbReference type="ARBA" id="ARBA00005417"/>
    </source>
</evidence>
<dbReference type="InterPro" id="IPR017871">
    <property type="entry name" value="ABC_transporter-like_CS"/>
</dbReference>
<dbReference type="EMBL" id="CP003155">
    <property type="protein sequence ID" value="AEV30004.1"/>
    <property type="molecule type" value="Genomic_DNA"/>
</dbReference>
<dbReference type="PANTHER" id="PTHR42734:SF17">
    <property type="entry name" value="METAL TRANSPORT SYSTEM ATP-BINDING PROTEIN TM_0124-RELATED"/>
    <property type="match status" value="1"/>
</dbReference>
<reference evidence="6 7" key="1">
    <citation type="submission" date="2011-11" db="EMBL/GenBank/DDBJ databases">
        <title>Complete sequence of Spirochaeta sp. grapes.</title>
        <authorList>
            <consortium name="US DOE Joint Genome Institute"/>
            <person name="Lucas S."/>
            <person name="Han J."/>
            <person name="Lapidus A."/>
            <person name="Cheng J.-F."/>
            <person name="Goodwin L."/>
            <person name="Pitluck S."/>
            <person name="Peters L."/>
            <person name="Ovchinnikova G."/>
            <person name="Munk A.C."/>
            <person name="Detter J.C."/>
            <person name="Han C."/>
            <person name="Tapia R."/>
            <person name="Land M."/>
            <person name="Hauser L."/>
            <person name="Kyrpides N."/>
            <person name="Ivanova N."/>
            <person name="Pagani I."/>
            <person name="Ritalahtilisa K."/>
            <person name="Loeffler F."/>
            <person name="Woyke T."/>
        </authorList>
    </citation>
    <scope>NUCLEOTIDE SEQUENCE [LARGE SCALE GENOMIC DNA]</scope>
    <source>
        <strain evidence="7">ATCC BAA-1885 / DSM 22778 / Grapes</strain>
    </source>
</reference>
<gene>
    <name evidence="6" type="ordered locus">SpiGrapes_2228</name>
</gene>
<protein>
    <submittedName>
        <fullName evidence="6">ATPase component of Mn/Zn ABC-type transporter</fullName>
    </submittedName>
</protein>
<keyword evidence="4" id="KW-0067">ATP-binding</keyword>
<dbReference type="GO" id="GO:0016887">
    <property type="term" value="F:ATP hydrolysis activity"/>
    <property type="evidence" value="ECO:0007669"/>
    <property type="project" value="InterPro"/>
</dbReference>
<dbReference type="PANTHER" id="PTHR42734">
    <property type="entry name" value="METAL TRANSPORT SYSTEM ATP-BINDING PROTEIN TM_0124-RELATED"/>
    <property type="match status" value="1"/>
</dbReference>
<comment type="similarity">
    <text evidence="1">Belongs to the ABC transporter superfamily.</text>
</comment>
<dbReference type="KEGG" id="sgp:SpiGrapes_2228"/>
<proteinExistence type="inferred from homology"/>
<feature type="domain" description="ABC transporter" evidence="5">
    <location>
        <begin position="20"/>
        <end position="249"/>
    </location>
</feature>
<evidence type="ECO:0000259" key="5">
    <source>
        <dbReference type="PROSITE" id="PS50893"/>
    </source>
</evidence>
<keyword evidence="7" id="KW-1185">Reference proteome</keyword>
<dbReference type="Proteomes" id="UP000005632">
    <property type="component" value="Chromosome"/>
</dbReference>
<evidence type="ECO:0000256" key="2">
    <source>
        <dbReference type="ARBA" id="ARBA00022448"/>
    </source>
</evidence>
<keyword evidence="3" id="KW-0547">Nucleotide-binding</keyword>
<dbReference type="SMART" id="SM00382">
    <property type="entry name" value="AAA"/>
    <property type="match status" value="1"/>
</dbReference>
<evidence type="ECO:0000256" key="4">
    <source>
        <dbReference type="ARBA" id="ARBA00022840"/>
    </source>
</evidence>
<evidence type="ECO:0000256" key="3">
    <source>
        <dbReference type="ARBA" id="ARBA00022741"/>
    </source>
</evidence>
<dbReference type="AlphaFoldDB" id="G8QS06"/>
<dbReference type="InterPro" id="IPR027417">
    <property type="entry name" value="P-loop_NTPase"/>
</dbReference>
<dbReference type="Gene3D" id="3.40.50.300">
    <property type="entry name" value="P-loop containing nucleotide triphosphate hydrolases"/>
    <property type="match status" value="1"/>
</dbReference>
<dbReference type="InterPro" id="IPR003439">
    <property type="entry name" value="ABC_transporter-like_ATP-bd"/>
</dbReference>
<accession>G8QS06</accession>
<name>G8QS06_SPHPG</name>
<sequence length="278" mass="30231">MSENNPMPDVSLPGKPPVVLRFSQVGFSYGNLAVLAGVNFHIHEGEFIAMVGPNGSGKTTLLKLLLGLEQPDSGSIKLLDESPKHARNQIGYVPQHVTYDPTFPITVREVVCMGRVLATSYKKTKGDDEATMQALAQVDLADVADRPYSELSGGQRRRVLVARALVAKPRMLILDEPTANMDSESEIRLFKTLGKLKGKTTILIVTHDMSMVSSLTDRVFCIGGHHPSGKGRTVVQHVLEPVSHTPEDIYGGKVMRVLHDVEIPSDTCENPIQGAGDE</sequence>
<dbReference type="RefSeq" id="WP_014270845.1">
    <property type="nucleotide sequence ID" value="NC_016633.1"/>
</dbReference>
<dbReference type="GO" id="GO:0005524">
    <property type="term" value="F:ATP binding"/>
    <property type="evidence" value="ECO:0007669"/>
    <property type="project" value="UniProtKB-KW"/>
</dbReference>
<organism evidence="6 7">
    <name type="scientific">Sphaerochaeta pleomorpha (strain ATCC BAA-1885 / DSM 22778 / Grapes)</name>
    <dbReference type="NCBI Taxonomy" id="158190"/>
    <lineage>
        <taxon>Bacteria</taxon>
        <taxon>Pseudomonadati</taxon>
        <taxon>Spirochaetota</taxon>
        <taxon>Spirochaetia</taxon>
        <taxon>Spirochaetales</taxon>
        <taxon>Sphaerochaetaceae</taxon>
        <taxon>Sphaerochaeta</taxon>
    </lineage>
</organism>
<evidence type="ECO:0000313" key="7">
    <source>
        <dbReference type="Proteomes" id="UP000005632"/>
    </source>
</evidence>
<dbReference type="HOGENOM" id="CLU_000604_1_11_12"/>